<feature type="transmembrane region" description="Helical" evidence="7">
    <location>
        <begin position="12"/>
        <end position="37"/>
    </location>
</feature>
<feature type="transmembrane region" description="Helical" evidence="7">
    <location>
        <begin position="149"/>
        <end position="172"/>
    </location>
</feature>
<dbReference type="Proteomes" id="UP000236735">
    <property type="component" value="Unassembled WGS sequence"/>
</dbReference>
<keyword evidence="4 7" id="KW-0812">Transmembrane</keyword>
<dbReference type="AlphaFoldDB" id="A0A1H5TDE4"/>
<dbReference type="InterPro" id="IPR050833">
    <property type="entry name" value="Poly_Biosynth_Transport"/>
</dbReference>
<name>A0A1H5TDE4_XYLRU</name>
<feature type="transmembrane region" description="Helical" evidence="7">
    <location>
        <begin position="116"/>
        <end position="137"/>
    </location>
</feature>
<evidence type="ECO:0000256" key="7">
    <source>
        <dbReference type="SAM" id="Phobius"/>
    </source>
</evidence>
<reference evidence="8 9" key="1">
    <citation type="submission" date="2016-10" db="EMBL/GenBank/DDBJ databases">
        <authorList>
            <person name="de Groot N.N."/>
        </authorList>
    </citation>
    <scope>NUCLEOTIDE SEQUENCE [LARGE SCALE GENOMIC DNA]</scope>
    <source>
        <strain evidence="8 9">AR32</strain>
    </source>
</reference>
<dbReference type="Pfam" id="PF13440">
    <property type="entry name" value="Polysacc_synt_3"/>
    <property type="match status" value="1"/>
</dbReference>
<feature type="transmembrane region" description="Helical" evidence="7">
    <location>
        <begin position="81"/>
        <end position="104"/>
    </location>
</feature>
<evidence type="ECO:0000256" key="6">
    <source>
        <dbReference type="ARBA" id="ARBA00023136"/>
    </source>
</evidence>
<feature type="transmembrane region" description="Helical" evidence="7">
    <location>
        <begin position="358"/>
        <end position="376"/>
    </location>
</feature>
<sequence length="483" mass="54497">MAGTLKEQTAKGLFWGGMNNGVQQLLGLAFGIILGRLLDPSDYGMTAMLAVFSVIANELQSSGFKTALINLKEPKHEDYNAVFWFNILAGTFIYVVLWFCAPLIADYYDKLDLIPLSRYVFLGFVFSSFGMAQSAYLTKQMQIKQIAQCGMTATLTSSIVSVILAALGFGYWALATQYLMYIAVNTLLLWYFSEWRPTLSPLSSLISPLKRLFPFSFKIMLSAIFTQVNNNIMNLLLGRYYGETNTGHYNQAYQWSSKCFMLVGNMLKQVDQTVLVGLHDERERQLAVLRKMMRFTAFISFPLLFGLGLVSHEFIVLAIGEKWAFSASLLPLLCLCGAFIPLSTLLTDSIISQHRSDIYLWSTVALGILQIGLMVSLWREGIYTMVIAYTLLNIVWVFVWHFFVRRLMNYRLLAFLKDIVPFALVAAVVMVVTGLATQSISVLWLRLLSRVVMATILYLVVMRLAGTVILKEIMAFIFRKGIS</sequence>
<feature type="transmembrane region" description="Helical" evidence="7">
    <location>
        <begin position="43"/>
        <end position="60"/>
    </location>
</feature>
<dbReference type="PANTHER" id="PTHR30250">
    <property type="entry name" value="PST FAMILY PREDICTED COLANIC ACID TRANSPORTER"/>
    <property type="match status" value="1"/>
</dbReference>
<comment type="similarity">
    <text evidence="2">Belongs to the polysaccharide synthase family.</text>
</comment>
<feature type="transmembrane region" description="Helical" evidence="7">
    <location>
        <begin position="447"/>
        <end position="470"/>
    </location>
</feature>
<evidence type="ECO:0000256" key="3">
    <source>
        <dbReference type="ARBA" id="ARBA00022475"/>
    </source>
</evidence>
<dbReference type="PANTHER" id="PTHR30250:SF10">
    <property type="entry name" value="LIPOPOLYSACCHARIDE BIOSYNTHESIS PROTEIN WZXC"/>
    <property type="match status" value="1"/>
</dbReference>
<feature type="transmembrane region" description="Helical" evidence="7">
    <location>
        <begin position="323"/>
        <end position="346"/>
    </location>
</feature>
<feature type="transmembrane region" description="Helical" evidence="7">
    <location>
        <begin position="292"/>
        <end position="311"/>
    </location>
</feature>
<evidence type="ECO:0000256" key="4">
    <source>
        <dbReference type="ARBA" id="ARBA00022692"/>
    </source>
</evidence>
<dbReference type="RefSeq" id="WP_103915317.1">
    <property type="nucleotide sequence ID" value="NZ_FNUV01000002.1"/>
</dbReference>
<dbReference type="CDD" id="cd13127">
    <property type="entry name" value="MATE_tuaB_like"/>
    <property type="match status" value="1"/>
</dbReference>
<comment type="subcellular location">
    <subcellularLocation>
        <location evidence="1">Cell membrane</location>
        <topology evidence="1">Multi-pass membrane protein</topology>
    </subcellularLocation>
</comment>
<feature type="transmembrane region" description="Helical" evidence="7">
    <location>
        <begin position="415"/>
        <end position="435"/>
    </location>
</feature>
<evidence type="ECO:0000256" key="2">
    <source>
        <dbReference type="ARBA" id="ARBA00007430"/>
    </source>
</evidence>
<keyword evidence="5 7" id="KW-1133">Transmembrane helix</keyword>
<dbReference type="EMBL" id="FNUV01000002">
    <property type="protein sequence ID" value="SEF60774.1"/>
    <property type="molecule type" value="Genomic_DNA"/>
</dbReference>
<evidence type="ECO:0000313" key="9">
    <source>
        <dbReference type="Proteomes" id="UP000236735"/>
    </source>
</evidence>
<accession>A0A1H5TDE4</accession>
<organism evidence="8 9">
    <name type="scientific">Xylanibacter ruminicola</name>
    <name type="common">Prevotella ruminicola</name>
    <dbReference type="NCBI Taxonomy" id="839"/>
    <lineage>
        <taxon>Bacteria</taxon>
        <taxon>Pseudomonadati</taxon>
        <taxon>Bacteroidota</taxon>
        <taxon>Bacteroidia</taxon>
        <taxon>Bacteroidales</taxon>
        <taxon>Prevotellaceae</taxon>
        <taxon>Xylanibacter</taxon>
    </lineage>
</organism>
<keyword evidence="3" id="KW-1003">Cell membrane</keyword>
<evidence type="ECO:0000256" key="5">
    <source>
        <dbReference type="ARBA" id="ARBA00022989"/>
    </source>
</evidence>
<evidence type="ECO:0000256" key="1">
    <source>
        <dbReference type="ARBA" id="ARBA00004651"/>
    </source>
</evidence>
<feature type="transmembrane region" description="Helical" evidence="7">
    <location>
        <begin position="382"/>
        <end position="403"/>
    </location>
</feature>
<dbReference type="GO" id="GO:0005886">
    <property type="term" value="C:plasma membrane"/>
    <property type="evidence" value="ECO:0007669"/>
    <property type="project" value="UniProtKB-SubCell"/>
</dbReference>
<evidence type="ECO:0000313" key="8">
    <source>
        <dbReference type="EMBL" id="SEF60774.1"/>
    </source>
</evidence>
<gene>
    <name evidence="8" type="ORF">SAMN05216354_0999</name>
</gene>
<keyword evidence="6 7" id="KW-0472">Membrane</keyword>
<protein>
    <submittedName>
        <fullName evidence="8">Membrane protein involved in the export of O-antigen and teichoic acid</fullName>
    </submittedName>
</protein>
<proteinExistence type="inferred from homology"/>